<keyword evidence="3" id="KW-0812">Transmembrane</keyword>
<accession>A0A0K8UAV1</accession>
<dbReference type="Pfam" id="PF00379">
    <property type="entry name" value="Chitin_bind_4"/>
    <property type="match status" value="1"/>
</dbReference>
<dbReference type="PROSITE" id="PS00233">
    <property type="entry name" value="CHIT_BIND_RR_1"/>
    <property type="match status" value="1"/>
</dbReference>
<dbReference type="GO" id="GO:0062129">
    <property type="term" value="C:chitin-based extracellular matrix"/>
    <property type="evidence" value="ECO:0007669"/>
    <property type="project" value="TreeGrafter"/>
</dbReference>
<dbReference type="GO" id="GO:0008010">
    <property type="term" value="F:structural constituent of chitin-based larval cuticle"/>
    <property type="evidence" value="ECO:0007669"/>
    <property type="project" value="TreeGrafter"/>
</dbReference>
<dbReference type="InterPro" id="IPR050468">
    <property type="entry name" value="Cuticle_Struct_Prot"/>
</dbReference>
<protein>
    <submittedName>
        <fullName evidence="4">Endocuticle structural glycoprotein SgAbd-9</fullName>
    </submittedName>
</protein>
<dbReference type="AlphaFoldDB" id="A0A0K8UAV1"/>
<evidence type="ECO:0000256" key="1">
    <source>
        <dbReference type="ARBA" id="ARBA00022460"/>
    </source>
</evidence>
<keyword evidence="3" id="KW-0472">Membrane</keyword>
<gene>
    <name evidence="4" type="primary">CUD9_2</name>
    <name evidence="4" type="ORF">c0_g1_i1</name>
</gene>
<sequence>VHHSFFYFALSLLFHILSYFLPVKKCKKHTTRKMIKIFVLFACLAVVAVSAAPIEEPEREVVAILKSEINKHDDGSYDLHYEGGDGTIRKEAASVVDEGTEDEALEIKGSYKYINTEGEEVEVFYTAGKNGFVPYGSIINPEISAVAEAAKDLPKEEVVEPKKKTVSV</sequence>
<evidence type="ECO:0000256" key="2">
    <source>
        <dbReference type="PROSITE-ProRule" id="PRU00497"/>
    </source>
</evidence>
<name>A0A0K8UAV1_BACLA</name>
<keyword evidence="3" id="KW-1133">Transmembrane helix</keyword>
<evidence type="ECO:0000313" key="4">
    <source>
        <dbReference type="EMBL" id="JAI23480.1"/>
    </source>
</evidence>
<reference evidence="4" key="1">
    <citation type="submission" date="2015-06" db="EMBL/GenBank/DDBJ databases">
        <authorList>
            <person name="Hoefler B.C."/>
            <person name="Straight P.D."/>
        </authorList>
    </citation>
    <scope>NUCLEOTIDE SEQUENCE</scope>
</reference>
<dbReference type="PANTHER" id="PTHR10380:SF233">
    <property type="entry name" value="CUTICULAR PROTEIN 47EB-RELATED"/>
    <property type="match status" value="1"/>
</dbReference>
<dbReference type="InterPro" id="IPR031311">
    <property type="entry name" value="CHIT_BIND_RR_consensus"/>
</dbReference>
<feature type="non-terminal residue" evidence="4">
    <location>
        <position position="1"/>
    </location>
</feature>
<proteinExistence type="predicted"/>
<dbReference type="OrthoDB" id="6436213at2759"/>
<organism evidence="4">
    <name type="scientific">Bactrocera latifrons</name>
    <name type="common">Malaysian fruit fly</name>
    <name type="synonym">Chaetodacus latifrons</name>
    <dbReference type="NCBI Taxonomy" id="174628"/>
    <lineage>
        <taxon>Eukaryota</taxon>
        <taxon>Metazoa</taxon>
        <taxon>Ecdysozoa</taxon>
        <taxon>Arthropoda</taxon>
        <taxon>Hexapoda</taxon>
        <taxon>Insecta</taxon>
        <taxon>Pterygota</taxon>
        <taxon>Neoptera</taxon>
        <taxon>Endopterygota</taxon>
        <taxon>Diptera</taxon>
        <taxon>Brachycera</taxon>
        <taxon>Muscomorpha</taxon>
        <taxon>Tephritoidea</taxon>
        <taxon>Tephritidae</taxon>
        <taxon>Bactrocera</taxon>
        <taxon>Bactrocera</taxon>
    </lineage>
</organism>
<dbReference type="PANTHER" id="PTHR10380">
    <property type="entry name" value="CUTICLE PROTEIN"/>
    <property type="match status" value="1"/>
</dbReference>
<evidence type="ECO:0000256" key="3">
    <source>
        <dbReference type="SAM" id="Phobius"/>
    </source>
</evidence>
<feature type="transmembrane region" description="Helical" evidence="3">
    <location>
        <begin position="6"/>
        <end position="23"/>
    </location>
</feature>
<dbReference type="PROSITE" id="PS51155">
    <property type="entry name" value="CHIT_BIND_RR_2"/>
    <property type="match status" value="1"/>
</dbReference>
<keyword evidence="1 2" id="KW-0193">Cuticle</keyword>
<dbReference type="EMBL" id="GDHF01028834">
    <property type="protein sequence ID" value="JAI23480.1"/>
    <property type="molecule type" value="Transcribed_RNA"/>
</dbReference>
<feature type="transmembrane region" description="Helical" evidence="3">
    <location>
        <begin position="35"/>
        <end position="54"/>
    </location>
</feature>
<dbReference type="InterPro" id="IPR000618">
    <property type="entry name" value="Insect_cuticle"/>
</dbReference>